<dbReference type="EMBL" id="JADOGI010000082">
    <property type="protein sequence ID" value="MBF8189097.1"/>
    <property type="molecule type" value="Genomic_DNA"/>
</dbReference>
<proteinExistence type="predicted"/>
<dbReference type="AlphaFoldDB" id="A0A931F108"/>
<protein>
    <recommendedName>
        <fullName evidence="4">Rhodanese-like domain-containing protein</fullName>
    </recommendedName>
</protein>
<gene>
    <name evidence="2" type="ORF">ITP53_25860</name>
</gene>
<dbReference type="InterPro" id="IPR036873">
    <property type="entry name" value="Rhodanese-like_dom_sf"/>
</dbReference>
<keyword evidence="3" id="KW-1185">Reference proteome</keyword>
<comment type="caution">
    <text evidence="2">The sequence shown here is derived from an EMBL/GenBank/DDBJ whole genome shotgun (WGS) entry which is preliminary data.</text>
</comment>
<accession>A0A931F108</accession>
<evidence type="ECO:0000313" key="2">
    <source>
        <dbReference type="EMBL" id="MBF8189097.1"/>
    </source>
</evidence>
<evidence type="ECO:0000256" key="1">
    <source>
        <dbReference type="SAM" id="MobiDB-lite"/>
    </source>
</evidence>
<evidence type="ECO:0000313" key="3">
    <source>
        <dbReference type="Proteomes" id="UP000605361"/>
    </source>
</evidence>
<dbReference type="RefSeq" id="WP_195898034.1">
    <property type="nucleotide sequence ID" value="NZ_JADOGI010000082.1"/>
</dbReference>
<sequence>MPTASFADLADAVHGEDQVTPPAPEVIVDVRLGNEWDAGPIDGGTHLPLPLIERHIGEISLGTI</sequence>
<name>A0A931F108_9ACTN</name>
<dbReference type="SUPFAM" id="SSF52821">
    <property type="entry name" value="Rhodanese/Cell cycle control phosphatase"/>
    <property type="match status" value="1"/>
</dbReference>
<reference evidence="2" key="1">
    <citation type="submission" date="2020-11" db="EMBL/GenBank/DDBJ databases">
        <title>Whole-genome analyses of Nonomuraea sp. K274.</title>
        <authorList>
            <person name="Veyisoglu A."/>
        </authorList>
    </citation>
    <scope>NUCLEOTIDE SEQUENCE</scope>
    <source>
        <strain evidence="2">K274</strain>
    </source>
</reference>
<evidence type="ECO:0008006" key="4">
    <source>
        <dbReference type="Google" id="ProtNLM"/>
    </source>
</evidence>
<organism evidence="2 3">
    <name type="scientific">Nonomuraea cypriaca</name>
    <dbReference type="NCBI Taxonomy" id="1187855"/>
    <lineage>
        <taxon>Bacteria</taxon>
        <taxon>Bacillati</taxon>
        <taxon>Actinomycetota</taxon>
        <taxon>Actinomycetes</taxon>
        <taxon>Streptosporangiales</taxon>
        <taxon>Streptosporangiaceae</taxon>
        <taxon>Nonomuraea</taxon>
    </lineage>
</organism>
<feature type="region of interest" description="Disordered" evidence="1">
    <location>
        <begin position="1"/>
        <end position="20"/>
    </location>
</feature>
<dbReference type="Proteomes" id="UP000605361">
    <property type="component" value="Unassembled WGS sequence"/>
</dbReference>